<dbReference type="GO" id="GO:0051603">
    <property type="term" value="P:proteolysis involved in protein catabolic process"/>
    <property type="evidence" value="ECO:0007669"/>
    <property type="project" value="TreeGrafter"/>
</dbReference>
<name>A0A4R0R7D9_9APHY</name>
<dbReference type="InterPro" id="IPR054734">
    <property type="entry name" value="PqqF-like_C_4"/>
</dbReference>
<evidence type="ECO:0000256" key="8">
    <source>
        <dbReference type="RuleBase" id="RU004447"/>
    </source>
</evidence>
<evidence type="ECO:0000256" key="10">
    <source>
        <dbReference type="SAM" id="MobiDB-lite"/>
    </source>
</evidence>
<comment type="cofactor">
    <cofactor evidence="1">
        <name>Zn(2+)</name>
        <dbReference type="ChEBI" id="CHEBI:29105"/>
    </cofactor>
</comment>
<dbReference type="GO" id="GO:0046872">
    <property type="term" value="F:metal ion binding"/>
    <property type="evidence" value="ECO:0007669"/>
    <property type="project" value="UniProtKB-KW"/>
</dbReference>
<comment type="caution">
    <text evidence="15">The sequence shown here is derived from an EMBL/GenBank/DDBJ whole genome shotgun (WGS) entry which is preliminary data.</text>
</comment>
<evidence type="ECO:0000259" key="12">
    <source>
        <dbReference type="Pfam" id="PF05193"/>
    </source>
</evidence>
<feature type="domain" description="Peptidase M16 N-terminal" evidence="11">
    <location>
        <begin position="47"/>
        <end position="181"/>
    </location>
</feature>
<dbReference type="AlphaFoldDB" id="A0A4R0R7D9"/>
<feature type="region of interest" description="Disordered" evidence="10">
    <location>
        <begin position="206"/>
        <end position="230"/>
    </location>
</feature>
<keyword evidence="3" id="KW-0645">Protease</keyword>
<evidence type="ECO:0000256" key="4">
    <source>
        <dbReference type="ARBA" id="ARBA00022723"/>
    </source>
</evidence>
<dbReference type="PANTHER" id="PTHR43690">
    <property type="entry name" value="NARDILYSIN"/>
    <property type="match status" value="1"/>
</dbReference>
<organism evidence="15 16">
    <name type="scientific">Steccherinum ochraceum</name>
    <dbReference type="NCBI Taxonomy" id="92696"/>
    <lineage>
        <taxon>Eukaryota</taxon>
        <taxon>Fungi</taxon>
        <taxon>Dikarya</taxon>
        <taxon>Basidiomycota</taxon>
        <taxon>Agaricomycotina</taxon>
        <taxon>Agaricomycetes</taxon>
        <taxon>Polyporales</taxon>
        <taxon>Steccherinaceae</taxon>
        <taxon>Steccherinum</taxon>
    </lineage>
</organism>
<evidence type="ECO:0000256" key="9">
    <source>
        <dbReference type="SAM" id="Coils"/>
    </source>
</evidence>
<gene>
    <name evidence="15" type="primary">IDE1</name>
    <name evidence="15" type="ORF">EIP91_005311</name>
</gene>
<evidence type="ECO:0000259" key="14">
    <source>
        <dbReference type="Pfam" id="PF22456"/>
    </source>
</evidence>
<dbReference type="STRING" id="92696.A0A4R0R7D9"/>
<comment type="similarity">
    <text evidence="2 8">Belongs to the peptidase M16 family.</text>
</comment>
<dbReference type="InterPro" id="IPR011765">
    <property type="entry name" value="Pept_M16_N"/>
</dbReference>
<evidence type="ECO:0000256" key="2">
    <source>
        <dbReference type="ARBA" id="ARBA00007261"/>
    </source>
</evidence>
<dbReference type="EMBL" id="RWJN01000291">
    <property type="protein sequence ID" value="TCD63541.1"/>
    <property type="molecule type" value="Genomic_DNA"/>
</dbReference>
<dbReference type="Gene3D" id="3.30.830.10">
    <property type="entry name" value="Metalloenzyme, LuxS/M16 peptidase-like"/>
    <property type="match status" value="4"/>
</dbReference>
<dbReference type="FunFam" id="3.30.830.10:FF:000012">
    <property type="entry name" value="Protease 3"/>
    <property type="match status" value="1"/>
</dbReference>
<sequence length="1105" mass="124990">MTIQSNVDWKSDPTGSYRYYTKPIHKSPQDDRDYRLIRLENGLEAMLVHDAKADKAAASLDVAVGHLHDPDDMPGLAHFCEHLLFMGTEQYPGENEYSEYLSKNNGHSNAFTSTSNTNYFFTVATNALPGALSRFSSFFHSPLFAPSCTVRELNAVDSEHKKNHQSDVWRIFQLNKHLSKDGHQWSKFGSGNKDSLSKVGQDLKAQSLPKNGANGSADYRTPDGSLSATPLPSRVPVTLSIDELRKRVRRMRLCVIGKEPLDELSELVSKLFSPIANRGLDPLPIIHDHPFGPNEMGTLVSVETVMAFHALEISFPFPWQPPYWQHQPGHFLAHFVGHEGPGSLHSYLKQKGWVIALSAGPQNLSRGFAMFKVTLRLTKEGFDHYREASLAVFNYLSLLRDSKFPTWFQKELATIKQTRFRFAEKRRPEDYALWVTEQLTWPVPRDQVLSAPQLISEWDETNPLKVGGGERETRDMLDMLRVDRGRTVLMARKDEHERLGGGARKWEEEPWYGTGYSVEKYDEAFVKEAEGPNTIKDLYLPGPNEFIPTRLDVDKKEIEQPSKRPHLIRETALSSLWHKKDDQFWVPRAQVIVDIRNPVANESARAAVMTRLFAELVTDSLTEFSYDADLAGLSYNFGQHSLGVFVTLSGYNDKLHVLAHHVFEKAKNLQVKADRLNLKKEELRRDWENFFLDQPYRISDYFSRHILTETDFTLMEKLEELTTITPDDIQQHITKLLSKVHIRLLVVGNMYKDEAIHLTETVEQTLQSAAVPADQVVELSLSPAAGSNTVLSAPIPNPNEVNSALTYFVHTGSVVDPRLRVTSALTAQILSEPAFNVLRTREQLGYIVSCSEWQLAGAQERGLRIAVQSERAPAYLEERVEAFLEEMREKLVDMKEDEFEEQRDGLDKRWKEKAKNMSEETNRFWFYIDSGHLDFLRRDTNIEVLKTITKQDILDFFMKYIHPSSPTRAKISVHMKSGKPRPKKVDAAALPVMAELASSRGVTNIPEAWTEELTADGEALLDPVVAFWKDLLAKDGSGVSSDAAPALLADISAVADKYPAASQREGAIPESVTVLTDMEVLRARLLPSSPPKPTVEWGDLPTSKF</sequence>
<keyword evidence="16" id="KW-1185">Reference proteome</keyword>
<keyword evidence="5" id="KW-0378">Hydrolase</keyword>
<evidence type="ECO:0000256" key="1">
    <source>
        <dbReference type="ARBA" id="ARBA00001947"/>
    </source>
</evidence>
<dbReference type="Pfam" id="PF00675">
    <property type="entry name" value="Peptidase_M16"/>
    <property type="match status" value="1"/>
</dbReference>
<evidence type="ECO:0000259" key="11">
    <source>
        <dbReference type="Pfam" id="PF00675"/>
    </source>
</evidence>
<dbReference type="FunFam" id="3.30.830.10:FF:000003">
    <property type="entry name" value="Insulin-degrading enzyme"/>
    <property type="match status" value="1"/>
</dbReference>
<dbReference type="GO" id="GO:0004222">
    <property type="term" value="F:metalloendopeptidase activity"/>
    <property type="evidence" value="ECO:0007669"/>
    <property type="project" value="InterPro"/>
</dbReference>
<dbReference type="FunFam" id="3.30.830.10:FF:000005">
    <property type="entry name" value="nardilysin isoform X1"/>
    <property type="match status" value="1"/>
</dbReference>
<dbReference type="GO" id="GO:0043171">
    <property type="term" value="P:peptide catabolic process"/>
    <property type="evidence" value="ECO:0007669"/>
    <property type="project" value="TreeGrafter"/>
</dbReference>
<dbReference type="InterPro" id="IPR011249">
    <property type="entry name" value="Metalloenz_LuxS/M16"/>
</dbReference>
<dbReference type="Pfam" id="PF05193">
    <property type="entry name" value="Peptidase_M16_C"/>
    <property type="match status" value="1"/>
</dbReference>
<dbReference type="InterPro" id="IPR007863">
    <property type="entry name" value="Peptidase_M16_C"/>
</dbReference>
<evidence type="ECO:0000256" key="3">
    <source>
        <dbReference type="ARBA" id="ARBA00022670"/>
    </source>
</evidence>
<feature type="domain" description="Peptidase M16 C-terminal" evidence="12">
    <location>
        <begin position="250"/>
        <end position="407"/>
    </location>
</feature>
<dbReference type="InterPro" id="IPR032632">
    <property type="entry name" value="Peptidase_M16_M"/>
</dbReference>
<dbReference type="GO" id="GO:0005739">
    <property type="term" value="C:mitochondrion"/>
    <property type="evidence" value="ECO:0007669"/>
    <property type="project" value="TreeGrafter"/>
</dbReference>
<accession>A0A4R0R7D9</accession>
<dbReference type="Pfam" id="PF22456">
    <property type="entry name" value="PqqF-like_C_4"/>
    <property type="match status" value="1"/>
</dbReference>
<evidence type="ECO:0000259" key="13">
    <source>
        <dbReference type="Pfam" id="PF16187"/>
    </source>
</evidence>
<dbReference type="InterPro" id="IPR050626">
    <property type="entry name" value="Peptidase_M16"/>
</dbReference>
<protein>
    <submittedName>
        <fullName evidence="15">Insulinase (Peptidase M16)</fullName>
    </submittedName>
</protein>
<dbReference type="InterPro" id="IPR001431">
    <property type="entry name" value="Pept_M16_Zn_BS"/>
</dbReference>
<reference evidence="15 16" key="1">
    <citation type="submission" date="2018-11" db="EMBL/GenBank/DDBJ databases">
        <title>Genome assembly of Steccherinum ochraceum LE-BIN_3174, the white-rot fungus of the Steccherinaceae family (The Residual Polyporoid clade, Polyporales, Basidiomycota).</title>
        <authorList>
            <person name="Fedorova T.V."/>
            <person name="Glazunova O.A."/>
            <person name="Landesman E.O."/>
            <person name="Moiseenko K.V."/>
            <person name="Psurtseva N.V."/>
            <person name="Savinova O.S."/>
            <person name="Shakhova N.V."/>
            <person name="Tyazhelova T.V."/>
            <person name="Vasina D.V."/>
        </authorList>
    </citation>
    <scope>NUCLEOTIDE SEQUENCE [LARGE SCALE GENOMIC DNA]</scope>
    <source>
        <strain evidence="15 16">LE-BIN_3174</strain>
    </source>
</reference>
<feature type="coiled-coil region" evidence="9">
    <location>
        <begin position="877"/>
        <end position="904"/>
    </location>
</feature>
<feature type="domain" description="Peptidase M16 middle/third" evidence="13">
    <location>
        <begin position="420"/>
        <end position="720"/>
    </location>
</feature>
<evidence type="ECO:0000256" key="6">
    <source>
        <dbReference type="ARBA" id="ARBA00022833"/>
    </source>
</evidence>
<proteinExistence type="inferred from homology"/>
<dbReference type="GO" id="GO:0005829">
    <property type="term" value="C:cytosol"/>
    <property type="evidence" value="ECO:0007669"/>
    <property type="project" value="TreeGrafter"/>
</dbReference>
<dbReference type="PROSITE" id="PS00143">
    <property type="entry name" value="INSULINASE"/>
    <property type="match status" value="1"/>
</dbReference>
<evidence type="ECO:0000313" key="15">
    <source>
        <dbReference type="EMBL" id="TCD63541.1"/>
    </source>
</evidence>
<evidence type="ECO:0000313" key="16">
    <source>
        <dbReference type="Proteomes" id="UP000292702"/>
    </source>
</evidence>
<keyword evidence="4" id="KW-0479">Metal-binding</keyword>
<dbReference type="Pfam" id="PF16187">
    <property type="entry name" value="Peptidase_M16_M"/>
    <property type="match status" value="1"/>
</dbReference>
<evidence type="ECO:0000256" key="5">
    <source>
        <dbReference type="ARBA" id="ARBA00022801"/>
    </source>
</evidence>
<feature type="domain" description="Coenzyme PQQ synthesis protein F-like C-terminal lobe" evidence="14">
    <location>
        <begin position="825"/>
        <end position="925"/>
    </location>
</feature>
<dbReference type="PANTHER" id="PTHR43690:SF18">
    <property type="entry name" value="INSULIN-DEGRADING ENZYME-RELATED"/>
    <property type="match status" value="1"/>
</dbReference>
<evidence type="ECO:0000256" key="7">
    <source>
        <dbReference type="ARBA" id="ARBA00023049"/>
    </source>
</evidence>
<dbReference type="Proteomes" id="UP000292702">
    <property type="component" value="Unassembled WGS sequence"/>
</dbReference>
<keyword evidence="7" id="KW-0482">Metalloprotease</keyword>
<dbReference type="SUPFAM" id="SSF63411">
    <property type="entry name" value="LuxS/MPP-like metallohydrolase"/>
    <property type="match status" value="4"/>
</dbReference>
<keyword evidence="9" id="KW-0175">Coiled coil</keyword>
<keyword evidence="6" id="KW-0862">Zinc</keyword>
<dbReference type="OrthoDB" id="952271at2759"/>